<dbReference type="EMBL" id="MSZX01000005">
    <property type="protein sequence ID" value="OPA77569.1"/>
    <property type="molecule type" value="Genomic_DNA"/>
</dbReference>
<feature type="region of interest" description="Disordered" evidence="1">
    <location>
        <begin position="207"/>
        <end position="234"/>
    </location>
</feature>
<evidence type="ECO:0000256" key="1">
    <source>
        <dbReference type="SAM" id="MobiDB-lite"/>
    </source>
</evidence>
<evidence type="ECO:0000313" key="3">
    <source>
        <dbReference type="Proteomes" id="UP000190188"/>
    </source>
</evidence>
<reference evidence="2 3" key="1">
    <citation type="submission" date="2017-01" db="EMBL/GenBank/DDBJ databases">
        <title>Genome analysis of Paenibacillus selenitrireducens ES3-24.</title>
        <authorList>
            <person name="Xu D."/>
            <person name="Yao R."/>
            <person name="Zheng S."/>
        </authorList>
    </citation>
    <scope>NUCLEOTIDE SEQUENCE [LARGE SCALE GENOMIC DNA]</scope>
    <source>
        <strain evidence="2 3">ES3-24</strain>
    </source>
</reference>
<dbReference type="AlphaFoldDB" id="A0A1T2XCE7"/>
<proteinExistence type="predicted"/>
<feature type="compositionally biased region" description="Low complexity" evidence="1">
    <location>
        <begin position="363"/>
        <end position="379"/>
    </location>
</feature>
<dbReference type="Proteomes" id="UP000190188">
    <property type="component" value="Unassembled WGS sequence"/>
</dbReference>
<sequence>MNIGQMVRGLMGDVKAGDAKQLELKSGQVVRGVVSQVSDDGQEAVMNINGVQVKAKLESPLAPGQTTMLQVQPETSNGMVVLKPLQASPNVPIPEQSMGDVLKSVGLPDQKWSRELVQLMQQNGVPLTKENAETLRNLMGNLPQGVSQEQWMQASALAFKRGLPLTQETVKALHQVLFGKSLPQLLVTLQGQLADALDLVDRASSATREGSAAPQQAAGGAGSAQAPAAAGGARAGSTPLLLTQAAAVLRELAAAAQPAAPAPSGTAGTAAGPQAGAQAAPGANAPSAAAPMGAPAPQGAPAASAASTAAAATAQAAATTAAQGAAPAASSAPVPAARPAASGPMTMPMNGMTAEQPSTRTIAASVQSSSGTAQSSAPATAASIPLAQASAEMLASDAQAPKPTSEPWIGRVLKLLGVEHEQLTWKSLDGAPKGSPATATTSLDPAPPNAAILASGQEGIKSGKFMADALIRQDIQLGNGTPPHPSAAGTTSAPENLKSVLMQLLQADDIPSAMKDTAQQLVQQITGQQLMLSNDRSSTFAHVSLFIPLTTKDGKETATVHIQTRKGKRGELDAGNCHLWFDLQLQALGRTIADVQVVDNIVSLKFHNDQAWLGEWMQERRSDMEQALDRIGYQLISLQTAPLPEKPDVSVPIDMPSDNPARPFTPSSYKGVDLRV</sequence>
<gene>
    <name evidence="2" type="ORF">BVG16_14070</name>
</gene>
<feature type="region of interest" description="Disordered" evidence="1">
    <location>
        <begin position="259"/>
        <end position="301"/>
    </location>
</feature>
<feature type="region of interest" description="Disordered" evidence="1">
    <location>
        <begin position="656"/>
        <end position="676"/>
    </location>
</feature>
<comment type="caution">
    <text evidence="2">The sequence shown here is derived from an EMBL/GenBank/DDBJ whole genome shotgun (WGS) entry which is preliminary data.</text>
</comment>
<protein>
    <submittedName>
        <fullName evidence="2">Uncharacterized protein</fullName>
    </submittedName>
</protein>
<dbReference type="RefSeq" id="WP_078499310.1">
    <property type="nucleotide sequence ID" value="NZ_MSZX01000005.1"/>
</dbReference>
<feature type="compositionally biased region" description="Low complexity" evidence="1">
    <location>
        <begin position="325"/>
        <end position="344"/>
    </location>
</feature>
<evidence type="ECO:0000313" key="2">
    <source>
        <dbReference type="EMBL" id="OPA77569.1"/>
    </source>
</evidence>
<dbReference type="STRING" id="1324314.BVG16_14070"/>
<accession>A0A1T2XCE7</accession>
<dbReference type="OrthoDB" id="2351076at2"/>
<feature type="compositionally biased region" description="Low complexity" evidence="1">
    <location>
        <begin position="210"/>
        <end position="234"/>
    </location>
</feature>
<name>A0A1T2XCE7_9BACL</name>
<organism evidence="2 3">
    <name type="scientific">Paenibacillus selenitireducens</name>
    <dbReference type="NCBI Taxonomy" id="1324314"/>
    <lineage>
        <taxon>Bacteria</taxon>
        <taxon>Bacillati</taxon>
        <taxon>Bacillota</taxon>
        <taxon>Bacilli</taxon>
        <taxon>Bacillales</taxon>
        <taxon>Paenibacillaceae</taxon>
        <taxon>Paenibacillus</taxon>
    </lineage>
</organism>
<feature type="compositionally biased region" description="Polar residues" evidence="1">
    <location>
        <begin position="353"/>
        <end position="362"/>
    </location>
</feature>
<feature type="region of interest" description="Disordered" evidence="1">
    <location>
        <begin position="427"/>
        <end position="446"/>
    </location>
</feature>
<keyword evidence="3" id="KW-1185">Reference proteome</keyword>
<feature type="region of interest" description="Disordered" evidence="1">
    <location>
        <begin position="325"/>
        <end position="379"/>
    </location>
</feature>